<gene>
    <name evidence="2" type="ORF">PBAT_18145</name>
</gene>
<dbReference type="Proteomes" id="UP000077355">
    <property type="component" value="Unassembled WGS sequence"/>
</dbReference>
<feature type="transmembrane region" description="Helical" evidence="1">
    <location>
        <begin position="28"/>
        <end position="53"/>
    </location>
</feature>
<dbReference type="OrthoDB" id="2678045at2"/>
<feature type="transmembrane region" description="Helical" evidence="1">
    <location>
        <begin position="131"/>
        <end position="149"/>
    </location>
</feature>
<name>A0A162MF39_9BACL</name>
<dbReference type="EMBL" id="LVJI01000028">
    <property type="protein sequence ID" value="OAB43413.1"/>
    <property type="molecule type" value="Genomic_DNA"/>
</dbReference>
<feature type="transmembrane region" description="Helical" evidence="1">
    <location>
        <begin position="100"/>
        <end position="125"/>
    </location>
</feature>
<organism evidence="2 3">
    <name type="scientific">Paenibacillus antarcticus</name>
    <dbReference type="NCBI Taxonomy" id="253703"/>
    <lineage>
        <taxon>Bacteria</taxon>
        <taxon>Bacillati</taxon>
        <taxon>Bacillota</taxon>
        <taxon>Bacilli</taxon>
        <taxon>Bacillales</taxon>
        <taxon>Paenibacillaceae</taxon>
        <taxon>Paenibacillus</taxon>
    </lineage>
</organism>
<feature type="transmembrane region" description="Helical" evidence="1">
    <location>
        <begin position="59"/>
        <end position="79"/>
    </location>
</feature>
<proteinExistence type="predicted"/>
<protein>
    <submittedName>
        <fullName evidence="2">Uncharacterized protein</fullName>
    </submittedName>
</protein>
<comment type="caution">
    <text evidence="2">The sequence shown here is derived from an EMBL/GenBank/DDBJ whole genome shotgun (WGS) entry which is preliminary data.</text>
</comment>
<dbReference type="RefSeq" id="WP_068651571.1">
    <property type="nucleotide sequence ID" value="NZ_CP043611.1"/>
</dbReference>
<dbReference type="AlphaFoldDB" id="A0A162MF39"/>
<keyword evidence="1" id="KW-0472">Membrane</keyword>
<sequence length="174" mass="20861">MTEKIDNSATFYQYKLIKKVPIHKKMNMFYLILPCFAVIVEMILISWTSIFYFVLAAPLVLWIHYVISSSTLLIAGFHYRKRWAFSMKLPWLGYMPNQHITYRLFLKINTYTIWIGLCLFLVLMIWSPLSFTIGLLIWHLWFMLPRLYAISKLSSMRKDGMIKFNTEDISYYKQ</sequence>
<evidence type="ECO:0000313" key="3">
    <source>
        <dbReference type="Proteomes" id="UP000077355"/>
    </source>
</evidence>
<evidence type="ECO:0000313" key="2">
    <source>
        <dbReference type="EMBL" id="OAB43413.1"/>
    </source>
</evidence>
<reference evidence="2 3" key="1">
    <citation type="submission" date="2016-03" db="EMBL/GenBank/DDBJ databases">
        <title>Draft genome sequence of Paenibacillus antarcticus CECT 5836.</title>
        <authorList>
            <person name="Shin S.-K."/>
            <person name="Yi H."/>
        </authorList>
    </citation>
    <scope>NUCLEOTIDE SEQUENCE [LARGE SCALE GENOMIC DNA]</scope>
    <source>
        <strain evidence="2 3">CECT 5836</strain>
    </source>
</reference>
<keyword evidence="1" id="KW-0812">Transmembrane</keyword>
<keyword evidence="3" id="KW-1185">Reference proteome</keyword>
<keyword evidence="1" id="KW-1133">Transmembrane helix</keyword>
<evidence type="ECO:0000256" key="1">
    <source>
        <dbReference type="SAM" id="Phobius"/>
    </source>
</evidence>
<accession>A0A162MF39</accession>